<dbReference type="InterPro" id="IPR011006">
    <property type="entry name" value="CheY-like_superfamily"/>
</dbReference>
<dbReference type="InterPro" id="IPR029787">
    <property type="entry name" value="Nucleotide_cyclase"/>
</dbReference>
<sequence length="571" mass="64335">MHIAIVDDSPDDRLLLMRILSKAGYSTLQLHDSGEAFLQTLGLTPTDTASIAPFNPPHTSLPDIIFMDVMMPDMDGLSVLRQLKANPPTQNIPVIMVTGNDRPRDLAHAFEEGATDYITKPIRRVELLARLRSIIKLERAMQQVRSSEKRLRDLTASLGEGLLSVDNAQRIIFLNPAGEKLLEYSESALHLTTLNEQLIPHTCGSLHDQQSADHMLAALRGETEQISGETLFRTRTGKLIPISFNAAPILDGHFLSGGVLSFRDIRDQREKEERLKLAAKIFNHSQEGLVVLDAERIIVDVNPAFSYITGYTREEVIGRSPELLRSQRHDAAFYQSIWQQAENQGNWQGEIWRRRKNGEEFPEWLSLSIIRGENQQISHYIGLFSDITTRKIAEEKLKHQAHHDPLTGLPNRSLLEDRLQQAVSKARRYEGKIAVLYIDLDHFKPVNDNYGHEAGDAVLREISARIRYELRQSDTAARVGGDEFVAVLTEIREEHLVMGVAQKLIHAIQKPVNFGNESFQVGCSIGISLYPIHGNSITKLLKSADTAMYRAKQEGRNRFCVATLDKETQNP</sequence>
<feature type="domain" description="PAS" evidence="3">
    <location>
        <begin position="274"/>
        <end position="320"/>
    </location>
</feature>
<dbReference type="Proteomes" id="UP000002586">
    <property type="component" value="Chromosome"/>
</dbReference>
<dbReference type="PANTHER" id="PTHR46663">
    <property type="entry name" value="DIGUANYLATE CYCLASE DGCT-RELATED"/>
    <property type="match status" value="1"/>
</dbReference>
<feature type="domain" description="PAC" evidence="4">
    <location>
        <begin position="347"/>
        <end position="399"/>
    </location>
</feature>
<dbReference type="Pfam" id="PF00989">
    <property type="entry name" value="PAS"/>
    <property type="match status" value="2"/>
</dbReference>
<proteinExistence type="predicted"/>
<reference evidence="7" key="1">
    <citation type="journal article" date="2009" name="Appl. Environ. Microbiol.">
        <title>Complete genome sequence of the chemolithoautotrophic marine magnetotactic coccus strain MC-1.</title>
        <authorList>
            <person name="Schubbe S."/>
            <person name="Williams T.J."/>
            <person name="Xie G."/>
            <person name="Kiss H.E."/>
            <person name="Brettin T.S."/>
            <person name="Martinez D."/>
            <person name="Ross C.A."/>
            <person name="Schuler D."/>
            <person name="Cox B.L."/>
            <person name="Nealson K.H."/>
            <person name="Bazylinski D.A."/>
        </authorList>
    </citation>
    <scope>NUCLEOTIDE SEQUENCE [LARGE SCALE GENOMIC DNA]</scope>
    <source>
        <strain evidence="7">ATCC BAA-1437 / JCM 17883 / MC-1</strain>
    </source>
</reference>
<dbReference type="InterPro" id="IPR052163">
    <property type="entry name" value="DGC-Regulatory_Protein"/>
</dbReference>
<dbReference type="InterPro" id="IPR001789">
    <property type="entry name" value="Sig_transdc_resp-reg_receiver"/>
</dbReference>
<reference evidence="6 7" key="2">
    <citation type="journal article" date="2012" name="Int. J. Syst. Evol. Microbiol.">
        <title>Magnetococcus marinus gen. nov., sp. nov., a marine, magnetotactic bacterium that represents a novel lineage (Magnetococcaceae fam. nov.; Magnetococcales ord. nov.) at the base of the Alphaproteobacteria.</title>
        <authorList>
            <person name="Bazylinski D.A."/>
            <person name="Williams T.J."/>
            <person name="Lefevre C.T."/>
            <person name="Berg R.J."/>
            <person name="Zhang C.L."/>
            <person name="Bowser S.S."/>
            <person name="Dean A.J."/>
            <person name="Beveridge T.J."/>
        </authorList>
    </citation>
    <scope>NUCLEOTIDE SEQUENCE [LARGE SCALE GENOMIC DNA]</scope>
    <source>
        <strain evidence="7">ATCC BAA-1437 / JCM 17883 / MC-1</strain>
    </source>
</reference>
<dbReference type="InterPro" id="IPR043128">
    <property type="entry name" value="Rev_trsase/Diguanyl_cyclase"/>
</dbReference>
<keyword evidence="1" id="KW-0597">Phosphoprotein</keyword>
<evidence type="ECO:0000313" key="7">
    <source>
        <dbReference type="Proteomes" id="UP000002586"/>
    </source>
</evidence>
<dbReference type="eggNOG" id="COG2199">
    <property type="taxonomic scope" value="Bacteria"/>
</dbReference>
<dbReference type="Pfam" id="PF00990">
    <property type="entry name" value="GGDEF"/>
    <property type="match status" value="1"/>
</dbReference>
<dbReference type="OrthoDB" id="9812260at2"/>
<dbReference type="Gene3D" id="3.40.50.2300">
    <property type="match status" value="1"/>
</dbReference>
<dbReference type="SUPFAM" id="SSF52172">
    <property type="entry name" value="CheY-like"/>
    <property type="match status" value="1"/>
</dbReference>
<feature type="modified residue" description="4-aspartylphosphate" evidence="1">
    <location>
        <position position="68"/>
    </location>
</feature>
<dbReference type="InterPro" id="IPR001610">
    <property type="entry name" value="PAC"/>
</dbReference>
<dbReference type="InterPro" id="IPR000014">
    <property type="entry name" value="PAS"/>
</dbReference>
<feature type="domain" description="GGDEF" evidence="5">
    <location>
        <begin position="431"/>
        <end position="564"/>
    </location>
</feature>
<dbReference type="SMART" id="SM00267">
    <property type="entry name" value="GGDEF"/>
    <property type="match status" value="1"/>
</dbReference>
<feature type="domain" description="PAS" evidence="3">
    <location>
        <begin position="147"/>
        <end position="189"/>
    </location>
</feature>
<dbReference type="InterPro" id="IPR013767">
    <property type="entry name" value="PAS_fold"/>
</dbReference>
<dbReference type="Pfam" id="PF00072">
    <property type="entry name" value="Response_reg"/>
    <property type="match status" value="1"/>
</dbReference>
<dbReference type="STRING" id="156889.Mmc1_1509"/>
<gene>
    <name evidence="6" type="ordered locus">Mmc1_1509</name>
</gene>
<dbReference type="GO" id="GO:0003824">
    <property type="term" value="F:catalytic activity"/>
    <property type="evidence" value="ECO:0007669"/>
    <property type="project" value="UniProtKB-ARBA"/>
</dbReference>
<dbReference type="InterPro" id="IPR035965">
    <property type="entry name" value="PAS-like_dom_sf"/>
</dbReference>
<accession>A0L7S5</accession>
<dbReference type="AlphaFoldDB" id="A0L7S5"/>
<dbReference type="InterPro" id="IPR000160">
    <property type="entry name" value="GGDEF_dom"/>
</dbReference>
<dbReference type="PROSITE" id="PS50110">
    <property type="entry name" value="RESPONSE_REGULATORY"/>
    <property type="match status" value="1"/>
</dbReference>
<dbReference type="SUPFAM" id="SSF55073">
    <property type="entry name" value="Nucleotide cyclase"/>
    <property type="match status" value="1"/>
</dbReference>
<feature type="domain" description="Response regulatory" evidence="2">
    <location>
        <begin position="2"/>
        <end position="135"/>
    </location>
</feature>
<dbReference type="RefSeq" id="WP_011713169.1">
    <property type="nucleotide sequence ID" value="NC_008576.1"/>
</dbReference>
<dbReference type="HOGENOM" id="CLU_000445_11_28_5"/>
<dbReference type="eggNOG" id="COG0745">
    <property type="taxonomic scope" value="Bacteria"/>
</dbReference>
<dbReference type="SMART" id="SM00448">
    <property type="entry name" value="REC"/>
    <property type="match status" value="1"/>
</dbReference>
<dbReference type="GO" id="GO:0006355">
    <property type="term" value="P:regulation of DNA-templated transcription"/>
    <property type="evidence" value="ECO:0007669"/>
    <property type="project" value="InterPro"/>
</dbReference>
<dbReference type="GO" id="GO:0000160">
    <property type="term" value="P:phosphorelay signal transduction system"/>
    <property type="evidence" value="ECO:0007669"/>
    <property type="project" value="InterPro"/>
</dbReference>
<evidence type="ECO:0000259" key="4">
    <source>
        <dbReference type="PROSITE" id="PS50113"/>
    </source>
</evidence>
<dbReference type="eggNOG" id="COG2202">
    <property type="taxonomic scope" value="Bacteria"/>
</dbReference>
<evidence type="ECO:0000259" key="5">
    <source>
        <dbReference type="PROSITE" id="PS50887"/>
    </source>
</evidence>
<evidence type="ECO:0000256" key="1">
    <source>
        <dbReference type="PROSITE-ProRule" id="PRU00169"/>
    </source>
</evidence>
<dbReference type="NCBIfam" id="TIGR00229">
    <property type="entry name" value="sensory_box"/>
    <property type="match status" value="2"/>
</dbReference>
<keyword evidence="7" id="KW-1185">Reference proteome</keyword>
<dbReference type="PROSITE" id="PS50112">
    <property type="entry name" value="PAS"/>
    <property type="match status" value="2"/>
</dbReference>
<evidence type="ECO:0000259" key="2">
    <source>
        <dbReference type="PROSITE" id="PS50110"/>
    </source>
</evidence>
<dbReference type="SMART" id="SM00091">
    <property type="entry name" value="PAS"/>
    <property type="match status" value="2"/>
</dbReference>
<dbReference type="PROSITE" id="PS50113">
    <property type="entry name" value="PAC"/>
    <property type="match status" value="1"/>
</dbReference>
<dbReference type="PANTHER" id="PTHR46663:SF3">
    <property type="entry name" value="SLL0267 PROTEIN"/>
    <property type="match status" value="1"/>
</dbReference>
<protein>
    <submittedName>
        <fullName evidence="6">Response regulator receiver modulated diguanylate cyclase with PAS/PAC sensor</fullName>
    </submittedName>
</protein>
<dbReference type="EMBL" id="CP000471">
    <property type="protein sequence ID" value="ABK44018.1"/>
    <property type="molecule type" value="Genomic_DNA"/>
</dbReference>
<dbReference type="NCBIfam" id="TIGR00254">
    <property type="entry name" value="GGDEF"/>
    <property type="match status" value="1"/>
</dbReference>
<dbReference type="PROSITE" id="PS50887">
    <property type="entry name" value="GGDEF"/>
    <property type="match status" value="1"/>
</dbReference>
<organism evidence="6 7">
    <name type="scientific">Magnetococcus marinus (strain ATCC BAA-1437 / JCM 17883 / MC-1)</name>
    <dbReference type="NCBI Taxonomy" id="156889"/>
    <lineage>
        <taxon>Bacteria</taxon>
        <taxon>Pseudomonadati</taxon>
        <taxon>Pseudomonadota</taxon>
        <taxon>Magnetococcia</taxon>
        <taxon>Magnetococcales</taxon>
        <taxon>Magnetococcaceae</taxon>
        <taxon>Magnetococcus</taxon>
    </lineage>
</organism>
<dbReference type="Gene3D" id="3.30.450.20">
    <property type="entry name" value="PAS domain"/>
    <property type="match status" value="2"/>
</dbReference>
<dbReference type="CDD" id="cd00130">
    <property type="entry name" value="PAS"/>
    <property type="match status" value="2"/>
</dbReference>
<name>A0L7S5_MAGMM</name>
<dbReference type="InterPro" id="IPR000700">
    <property type="entry name" value="PAS-assoc_C"/>
</dbReference>
<dbReference type="SUPFAM" id="SSF55785">
    <property type="entry name" value="PYP-like sensor domain (PAS domain)"/>
    <property type="match status" value="2"/>
</dbReference>
<evidence type="ECO:0000259" key="3">
    <source>
        <dbReference type="PROSITE" id="PS50112"/>
    </source>
</evidence>
<dbReference type="SMART" id="SM00086">
    <property type="entry name" value="PAC"/>
    <property type="match status" value="2"/>
</dbReference>
<dbReference type="Gene3D" id="3.30.70.270">
    <property type="match status" value="1"/>
</dbReference>
<dbReference type="KEGG" id="mgm:Mmc1_1509"/>
<evidence type="ECO:0000313" key="6">
    <source>
        <dbReference type="EMBL" id="ABK44018.1"/>
    </source>
</evidence>
<dbReference type="FunFam" id="3.30.70.270:FF:000001">
    <property type="entry name" value="Diguanylate cyclase domain protein"/>
    <property type="match status" value="1"/>
</dbReference>
<dbReference type="CDD" id="cd01949">
    <property type="entry name" value="GGDEF"/>
    <property type="match status" value="1"/>
</dbReference>